<dbReference type="GO" id="GO:0003779">
    <property type="term" value="F:actin binding"/>
    <property type="evidence" value="ECO:0007669"/>
    <property type="project" value="TreeGrafter"/>
</dbReference>
<feature type="compositionally biased region" description="Polar residues" evidence="2">
    <location>
        <begin position="672"/>
        <end position="682"/>
    </location>
</feature>
<feature type="region of interest" description="Disordered" evidence="2">
    <location>
        <begin position="100"/>
        <end position="228"/>
    </location>
</feature>
<dbReference type="PANTHER" id="PTHR12751">
    <property type="entry name" value="PHOSPHATASE AND ACTIN REGULATOR PHACTR"/>
    <property type="match status" value="1"/>
</dbReference>
<dbReference type="EMBL" id="PDLN01000008">
    <property type="protein sequence ID" value="RDW78437.1"/>
    <property type="molecule type" value="Genomic_DNA"/>
</dbReference>
<reference evidence="3 4" key="1">
    <citation type="journal article" date="2018" name="IMA Fungus">
        <title>IMA Genome-F 9: Draft genome sequence of Annulohypoxylon stygium, Aspergillus mulundensis, Berkeleyomyces basicola (syn. Thielaviopsis basicola), Ceratocystis smalleyi, two Cercospora beticola strains, Coleophoma cylindrospora, Fusarium fracticaudum, Phialophora cf. hyalina, and Morchella septimelata.</title>
        <authorList>
            <person name="Wingfield B.D."/>
            <person name="Bills G.F."/>
            <person name="Dong Y."/>
            <person name="Huang W."/>
            <person name="Nel W.J."/>
            <person name="Swalarsk-Parry B.S."/>
            <person name="Vaghefi N."/>
            <person name="Wilken P.M."/>
            <person name="An Z."/>
            <person name="de Beer Z.W."/>
            <person name="De Vos L."/>
            <person name="Chen L."/>
            <person name="Duong T.A."/>
            <person name="Gao Y."/>
            <person name="Hammerbacher A."/>
            <person name="Kikkert J.R."/>
            <person name="Li Y."/>
            <person name="Li H."/>
            <person name="Li K."/>
            <person name="Li Q."/>
            <person name="Liu X."/>
            <person name="Ma X."/>
            <person name="Naidoo K."/>
            <person name="Pethybridge S.J."/>
            <person name="Sun J."/>
            <person name="Steenkamp E.T."/>
            <person name="van der Nest M.A."/>
            <person name="van Wyk S."/>
            <person name="Wingfield M.J."/>
            <person name="Xiong C."/>
            <person name="Yue Q."/>
            <person name="Zhang X."/>
        </authorList>
    </citation>
    <scope>NUCLEOTIDE SEQUENCE [LARGE SCALE GENOMIC DNA]</scope>
    <source>
        <strain evidence="3 4">BP5796</strain>
    </source>
</reference>
<proteinExistence type="predicted"/>
<feature type="compositionally biased region" description="Low complexity" evidence="2">
    <location>
        <begin position="210"/>
        <end position="221"/>
    </location>
</feature>
<sequence>MAALVHSFPQQSSTTTMLQTRPSSASGIIQTSQSPSHLQYPSNQSQSKRNSYHGLSNGSGGSYRGQTSTAPIAPYAFTSTPALGQRTQGGPHLRPEQRTISAPIIPTYQHEEGGQAVPRTRYPAAASISTTSTSSSSDMSTMSQHSGSKDDFALTSSTAQIAQRAPRPHSTIITSFTGSLTPPALSSPQKASPDRYRRPAHRRANSSTGSQQASASPHPSSLTSMPNVHSFYGVSTQQSQAANSLQSLNLQMPQSQGSAADDLQLNKQISDQAAKRYRRRSIHTIDAHDYTYYNGSALAPAFSPQGSRQTHSSPSNGRIDQQSRHPVDPLRSSPIVTVRPTTSHGRNGSSESVNSTRTNSRPSSAAKRESNVPMATVNPAPSSTNSPIAADTTPLKIDQPRLVNIPNRASSSDAAKRIANPSPLSKPMTMSSESSISKDSFASAVSAALQSPAKPTVVQPATSANNGSPAAKQLAALNEKDGKKSKSSRLRRALSFGSAAELRRASAENSIANNASALSAADRSKIRKDRYQDEVEAEQARIAAQQEAGGIGSGIYNGQGNFFSGSTDNLSISSTASSASIMIRKMGKGMKKSTRSLVGLFRPKSVIGVPAADAAVPTVSQAQVSMVTVEAEREKVNVNTNLHDQSGGGTGFPHLERNSADAATAAQGHNRAGSSSTDNSGARRSIVGGEKERAEVLAAVKKGILKRSGPDGASGSSSPVVRPADSKTPNFNLPQIPNVNDSPISSAPSTPNDDQQGHKRTGSVTLGGEDYFMSALRFKSDSKSVPSTPQGAILKRNATFSPRIQFHDTWPSGEYDRRGEISTCNRLTPMLAQQIKEELNTFKMEMEVHETSKIYTHFF</sequence>
<feature type="region of interest" description="Disordered" evidence="2">
    <location>
        <begin position="301"/>
        <end position="435"/>
    </location>
</feature>
<comment type="caution">
    <text evidence="3">The sequence shown here is derived from an EMBL/GenBank/DDBJ whole genome shotgun (WGS) entry which is preliminary data.</text>
</comment>
<feature type="compositionally biased region" description="Polar residues" evidence="2">
    <location>
        <begin position="304"/>
        <end position="320"/>
    </location>
</feature>
<evidence type="ECO:0000313" key="4">
    <source>
        <dbReference type="Proteomes" id="UP000256328"/>
    </source>
</evidence>
<accession>A0A3D8RWL5</accession>
<name>A0A3D8RWL5_9HELO</name>
<dbReference type="AlphaFoldDB" id="A0A3D8RWL5"/>
<feature type="region of interest" description="Disordered" evidence="2">
    <location>
        <begin position="706"/>
        <end position="766"/>
    </location>
</feature>
<dbReference type="Proteomes" id="UP000256328">
    <property type="component" value="Unassembled WGS sequence"/>
</dbReference>
<evidence type="ECO:0000256" key="1">
    <source>
        <dbReference type="SAM" id="Coils"/>
    </source>
</evidence>
<feature type="coiled-coil region" evidence="1">
    <location>
        <begin position="521"/>
        <end position="548"/>
    </location>
</feature>
<evidence type="ECO:0000256" key="2">
    <source>
        <dbReference type="SAM" id="MobiDB-lite"/>
    </source>
</evidence>
<feature type="region of interest" description="Disordered" evidence="2">
    <location>
        <begin position="637"/>
        <end position="689"/>
    </location>
</feature>
<feature type="compositionally biased region" description="Polar residues" evidence="2">
    <location>
        <begin position="727"/>
        <end position="754"/>
    </location>
</feature>
<organism evidence="3 4">
    <name type="scientific">Coleophoma crateriformis</name>
    <dbReference type="NCBI Taxonomy" id="565419"/>
    <lineage>
        <taxon>Eukaryota</taxon>
        <taxon>Fungi</taxon>
        <taxon>Dikarya</taxon>
        <taxon>Ascomycota</taxon>
        <taxon>Pezizomycotina</taxon>
        <taxon>Leotiomycetes</taxon>
        <taxon>Helotiales</taxon>
        <taxon>Dermateaceae</taxon>
        <taxon>Coleophoma</taxon>
    </lineage>
</organism>
<feature type="compositionally biased region" description="Low complexity" evidence="2">
    <location>
        <begin position="127"/>
        <end position="146"/>
    </location>
</feature>
<feature type="compositionally biased region" description="Polar residues" evidence="2">
    <location>
        <begin position="171"/>
        <end position="190"/>
    </location>
</feature>
<protein>
    <submittedName>
        <fullName evidence="3">Putative BNI4</fullName>
    </submittedName>
</protein>
<keyword evidence="1" id="KW-0175">Coiled coil</keyword>
<feature type="compositionally biased region" description="Polar residues" evidence="2">
    <location>
        <begin position="8"/>
        <end position="56"/>
    </location>
</feature>
<feature type="compositionally biased region" description="Polar residues" evidence="2">
    <location>
        <begin position="339"/>
        <end position="363"/>
    </location>
</feature>
<dbReference type="PANTHER" id="PTHR12751:SF18">
    <property type="entry name" value="PHOSPHATASE AND ACTIN REGULATOR 1"/>
    <property type="match status" value="1"/>
</dbReference>
<evidence type="ECO:0000313" key="3">
    <source>
        <dbReference type="EMBL" id="RDW78437.1"/>
    </source>
</evidence>
<dbReference type="GO" id="GO:0030036">
    <property type="term" value="P:actin cytoskeleton organization"/>
    <property type="evidence" value="ECO:0007669"/>
    <property type="project" value="TreeGrafter"/>
</dbReference>
<dbReference type="OrthoDB" id="5563016at2759"/>
<gene>
    <name evidence="3" type="ORF">BP5796_06289</name>
</gene>
<keyword evidence="4" id="KW-1185">Reference proteome</keyword>
<feature type="compositionally biased region" description="Low complexity" evidence="2">
    <location>
        <begin position="710"/>
        <end position="719"/>
    </location>
</feature>
<feature type="region of interest" description="Disordered" evidence="2">
    <location>
        <begin position="1"/>
        <end position="69"/>
    </location>
</feature>